<accession>F4CVA1</accession>
<evidence type="ECO:0000256" key="2">
    <source>
        <dbReference type="ARBA" id="ARBA00022777"/>
    </source>
</evidence>
<dbReference type="Gene3D" id="3.30.450.40">
    <property type="match status" value="1"/>
</dbReference>
<keyword evidence="2" id="KW-0418">Kinase</keyword>
<dbReference type="SUPFAM" id="SSF52172">
    <property type="entry name" value="CheY-like"/>
    <property type="match status" value="1"/>
</dbReference>
<dbReference type="InterPro" id="IPR005561">
    <property type="entry name" value="ANTAR"/>
</dbReference>
<name>F4CVA1_PSEUX</name>
<dbReference type="PROSITE" id="PS50921">
    <property type="entry name" value="ANTAR"/>
    <property type="match status" value="1"/>
</dbReference>
<evidence type="ECO:0000256" key="4">
    <source>
        <dbReference type="ARBA" id="ARBA00023163"/>
    </source>
</evidence>
<dbReference type="InterPro" id="IPR011006">
    <property type="entry name" value="CheY-like_superfamily"/>
</dbReference>
<dbReference type="STRING" id="675635.Psed_0912"/>
<evidence type="ECO:0000313" key="7">
    <source>
        <dbReference type="Proteomes" id="UP000007809"/>
    </source>
</evidence>
<evidence type="ECO:0000256" key="3">
    <source>
        <dbReference type="ARBA" id="ARBA00023015"/>
    </source>
</evidence>
<evidence type="ECO:0000259" key="5">
    <source>
        <dbReference type="PROSITE" id="PS50921"/>
    </source>
</evidence>
<organism evidence="6 7">
    <name type="scientific">Pseudonocardia dioxanivorans (strain ATCC 55486 / DSM 44775 / JCM 13855 / CB1190)</name>
    <dbReference type="NCBI Taxonomy" id="675635"/>
    <lineage>
        <taxon>Bacteria</taxon>
        <taxon>Bacillati</taxon>
        <taxon>Actinomycetota</taxon>
        <taxon>Actinomycetes</taxon>
        <taxon>Pseudonocardiales</taxon>
        <taxon>Pseudonocardiaceae</taxon>
        <taxon>Pseudonocardia</taxon>
    </lineage>
</organism>
<dbReference type="EMBL" id="CP002593">
    <property type="protein sequence ID" value="AEA23165.1"/>
    <property type="molecule type" value="Genomic_DNA"/>
</dbReference>
<dbReference type="InterPro" id="IPR029016">
    <property type="entry name" value="GAF-like_dom_sf"/>
</dbReference>
<dbReference type="InterPro" id="IPR003018">
    <property type="entry name" value="GAF"/>
</dbReference>
<dbReference type="GO" id="GO:0016301">
    <property type="term" value="F:kinase activity"/>
    <property type="evidence" value="ECO:0007669"/>
    <property type="project" value="UniProtKB-KW"/>
</dbReference>
<dbReference type="InterPro" id="IPR036388">
    <property type="entry name" value="WH-like_DNA-bd_sf"/>
</dbReference>
<protein>
    <submittedName>
        <fullName evidence="6">ANTAR domain protein</fullName>
    </submittedName>
</protein>
<evidence type="ECO:0000313" key="6">
    <source>
        <dbReference type="EMBL" id="AEA23165.1"/>
    </source>
</evidence>
<keyword evidence="4" id="KW-0804">Transcription</keyword>
<dbReference type="SUPFAM" id="SSF55781">
    <property type="entry name" value="GAF domain-like"/>
    <property type="match status" value="1"/>
</dbReference>
<dbReference type="Pfam" id="PF03861">
    <property type="entry name" value="ANTAR"/>
    <property type="match status" value="1"/>
</dbReference>
<keyword evidence="3" id="KW-0805">Transcription regulation</keyword>
<gene>
    <name evidence="6" type="ordered locus">Psed_0912</name>
</gene>
<dbReference type="PIRSF" id="PIRSF036625">
    <property type="entry name" value="GAF_ANTAR"/>
    <property type="match status" value="1"/>
</dbReference>
<dbReference type="SMART" id="SM00065">
    <property type="entry name" value="GAF"/>
    <property type="match status" value="1"/>
</dbReference>
<dbReference type="GO" id="GO:0003723">
    <property type="term" value="F:RNA binding"/>
    <property type="evidence" value="ECO:0007669"/>
    <property type="project" value="InterPro"/>
</dbReference>
<dbReference type="Proteomes" id="UP000007809">
    <property type="component" value="Chromosome"/>
</dbReference>
<sequence>MRAIFDLVTIFRVAGSQDLADTFASVARALEAASDPTETRHVVTRTAVEIVPGCDHASISLIARRGGVTTVAATDEVVRRVDAIQYRLGEGPALDAIADHAVYAIDDLAQASRLWPRFVEKAAKEIGVASMLCFRLYTADDTAGALNLYARRPHAFTGESRAVGAILAAHAAVALLAAGQHENVENLETALASSREIGTAVGVVMMRRNVARDEAFGFLVDASQRLNHKLRDLAEVIIEAPDVIDRLGARVRQR</sequence>
<dbReference type="Gene3D" id="1.10.10.10">
    <property type="entry name" value="Winged helix-like DNA-binding domain superfamily/Winged helix DNA-binding domain"/>
    <property type="match status" value="1"/>
</dbReference>
<dbReference type="InterPro" id="IPR012074">
    <property type="entry name" value="GAF_ANTAR"/>
</dbReference>
<dbReference type="AlphaFoldDB" id="F4CVA1"/>
<keyword evidence="1" id="KW-0808">Transferase</keyword>
<keyword evidence="7" id="KW-1185">Reference proteome</keyword>
<proteinExistence type="predicted"/>
<dbReference type="Pfam" id="PF13185">
    <property type="entry name" value="GAF_2"/>
    <property type="match status" value="1"/>
</dbReference>
<dbReference type="eggNOG" id="COG2203">
    <property type="taxonomic scope" value="Bacteria"/>
</dbReference>
<dbReference type="HOGENOM" id="CLU_074354_2_0_11"/>
<dbReference type="SMART" id="SM01012">
    <property type="entry name" value="ANTAR"/>
    <property type="match status" value="1"/>
</dbReference>
<evidence type="ECO:0000256" key="1">
    <source>
        <dbReference type="ARBA" id="ARBA00022679"/>
    </source>
</evidence>
<reference evidence="6 7" key="1">
    <citation type="journal article" date="2011" name="J. Bacteriol.">
        <title>Genome sequence of the 1,4-dioxane-degrading Pseudonocardia dioxanivorans strain CB1190.</title>
        <authorList>
            <person name="Sales C.M."/>
            <person name="Mahendra S."/>
            <person name="Grostern A."/>
            <person name="Parales R.E."/>
            <person name="Goodwin L.A."/>
            <person name="Woyke T."/>
            <person name="Nolan M."/>
            <person name="Lapidus A."/>
            <person name="Chertkov O."/>
            <person name="Ovchinnikova G."/>
            <person name="Sczyrba A."/>
            <person name="Alvarez-Cohen L."/>
        </authorList>
    </citation>
    <scope>NUCLEOTIDE SEQUENCE [LARGE SCALE GENOMIC DNA]</scope>
    <source>
        <strain evidence="7">ATCC 55486 / DSM 44775 / JCM 13855 / CB1190</strain>
    </source>
</reference>
<dbReference type="KEGG" id="pdx:Psed_0912"/>
<feature type="domain" description="ANTAR" evidence="5">
    <location>
        <begin position="177"/>
        <end position="238"/>
    </location>
</feature>